<dbReference type="PANTHER" id="PTHR34220:SF7">
    <property type="entry name" value="SENSOR HISTIDINE KINASE YPDA"/>
    <property type="match status" value="1"/>
</dbReference>
<dbReference type="Proteomes" id="UP001485459">
    <property type="component" value="Chromosome"/>
</dbReference>
<accession>A0ABZ2YSC9</accession>
<evidence type="ECO:0000259" key="3">
    <source>
        <dbReference type="Pfam" id="PF06580"/>
    </source>
</evidence>
<dbReference type="EMBL" id="CP149822">
    <property type="protein sequence ID" value="WZN42699.1"/>
    <property type="molecule type" value="Genomic_DNA"/>
</dbReference>
<proteinExistence type="predicted"/>
<keyword evidence="4" id="KW-0808">Transferase</keyword>
<dbReference type="InterPro" id="IPR010559">
    <property type="entry name" value="Sig_transdc_His_kin_internal"/>
</dbReference>
<gene>
    <name evidence="4" type="ORF">WJU16_06580</name>
</gene>
<keyword evidence="4" id="KW-0418">Kinase</keyword>
<evidence type="ECO:0000259" key="2">
    <source>
        <dbReference type="Pfam" id="PF02518"/>
    </source>
</evidence>
<keyword evidence="5" id="KW-1185">Reference proteome</keyword>
<name>A0ABZ2YSC9_9BACT</name>
<evidence type="ECO:0000313" key="4">
    <source>
        <dbReference type="EMBL" id="WZN42699.1"/>
    </source>
</evidence>
<sequence>MTMLLVEKKAPFLLQTLIAGLLAASLLAFAFTVYQSGIAGRIAPLLALAAVIISALLLLLPVAPAAPPDVQTPETHVSQLREQALQAELQALKAQIQPHFLFNALNRVNASLPAEQEAAREMIARLADTFRYALDATRTDLVPLGNELSFLRDYLRIEQDRFAARLQVHIEAPLSLHHYRIPPMLLQPLVENAIKHGIGPCIDGGSVTIACTLRDGKLRLSVSDTGAGFDGPLHQIMQSSGVGLRNTALRLEKLYNEPLLIARNAPGGLQFMFDIPIQP</sequence>
<dbReference type="PANTHER" id="PTHR34220">
    <property type="entry name" value="SENSOR HISTIDINE KINASE YPDA"/>
    <property type="match status" value="1"/>
</dbReference>
<feature type="domain" description="Histidine kinase/HSP90-like ATPase" evidence="2">
    <location>
        <begin position="185"/>
        <end position="278"/>
    </location>
</feature>
<dbReference type="Pfam" id="PF06580">
    <property type="entry name" value="His_kinase"/>
    <property type="match status" value="1"/>
</dbReference>
<feature type="transmembrane region" description="Helical" evidence="1">
    <location>
        <begin position="12"/>
        <end position="33"/>
    </location>
</feature>
<dbReference type="Gene3D" id="3.30.565.10">
    <property type="entry name" value="Histidine kinase-like ATPase, C-terminal domain"/>
    <property type="match status" value="1"/>
</dbReference>
<organism evidence="4 5">
    <name type="scientific">Chitinophaga pollutisoli</name>
    <dbReference type="NCBI Taxonomy" id="3133966"/>
    <lineage>
        <taxon>Bacteria</taxon>
        <taxon>Pseudomonadati</taxon>
        <taxon>Bacteroidota</taxon>
        <taxon>Chitinophagia</taxon>
        <taxon>Chitinophagales</taxon>
        <taxon>Chitinophagaceae</taxon>
        <taxon>Chitinophaga</taxon>
    </lineage>
</organism>
<dbReference type="RefSeq" id="WP_341837533.1">
    <property type="nucleotide sequence ID" value="NZ_CP149822.1"/>
</dbReference>
<evidence type="ECO:0000313" key="5">
    <source>
        <dbReference type="Proteomes" id="UP001485459"/>
    </source>
</evidence>
<feature type="transmembrane region" description="Helical" evidence="1">
    <location>
        <begin position="45"/>
        <end position="63"/>
    </location>
</feature>
<dbReference type="InterPro" id="IPR003594">
    <property type="entry name" value="HATPase_dom"/>
</dbReference>
<dbReference type="InterPro" id="IPR050640">
    <property type="entry name" value="Bact_2-comp_sensor_kinase"/>
</dbReference>
<reference evidence="5" key="1">
    <citation type="submission" date="2024-03" db="EMBL/GenBank/DDBJ databases">
        <title>Chitinophaga horti sp. nov., isolated from garden soil.</title>
        <authorList>
            <person name="Lee D.S."/>
            <person name="Han D.M."/>
            <person name="Baek J.H."/>
            <person name="Choi D.G."/>
            <person name="Jeon J.H."/>
            <person name="Jeon C.O."/>
        </authorList>
    </citation>
    <scope>NUCLEOTIDE SEQUENCE [LARGE SCALE GENOMIC DNA]</scope>
    <source>
        <strain evidence="5">GPA1</strain>
    </source>
</reference>
<feature type="domain" description="Signal transduction histidine kinase internal region" evidence="3">
    <location>
        <begin position="87"/>
        <end position="166"/>
    </location>
</feature>
<keyword evidence="1" id="KW-0472">Membrane</keyword>
<dbReference type="Pfam" id="PF02518">
    <property type="entry name" value="HATPase_c"/>
    <property type="match status" value="1"/>
</dbReference>
<evidence type="ECO:0000256" key="1">
    <source>
        <dbReference type="SAM" id="Phobius"/>
    </source>
</evidence>
<dbReference type="SUPFAM" id="SSF55874">
    <property type="entry name" value="ATPase domain of HSP90 chaperone/DNA topoisomerase II/histidine kinase"/>
    <property type="match status" value="1"/>
</dbReference>
<dbReference type="InterPro" id="IPR036890">
    <property type="entry name" value="HATPase_C_sf"/>
</dbReference>
<protein>
    <submittedName>
        <fullName evidence="4">Histidine kinase</fullName>
    </submittedName>
</protein>
<keyword evidence="1" id="KW-1133">Transmembrane helix</keyword>
<dbReference type="GO" id="GO:0016301">
    <property type="term" value="F:kinase activity"/>
    <property type="evidence" value="ECO:0007669"/>
    <property type="project" value="UniProtKB-KW"/>
</dbReference>
<keyword evidence="1" id="KW-0812">Transmembrane</keyword>